<evidence type="ECO:0000313" key="6">
    <source>
        <dbReference type="EMBL" id="PIQ86611.1"/>
    </source>
</evidence>
<comment type="caution">
    <text evidence="6">The sequence shown here is derived from an EMBL/GenBank/DDBJ whole genome shotgun (WGS) entry which is preliminary data.</text>
</comment>
<dbReference type="SUPFAM" id="SSF75217">
    <property type="entry name" value="alpha/beta knot"/>
    <property type="match status" value="1"/>
</dbReference>
<evidence type="ECO:0000256" key="2">
    <source>
        <dbReference type="ARBA" id="ARBA00022603"/>
    </source>
</evidence>
<keyword evidence="3" id="KW-0808">Transferase</keyword>
<evidence type="ECO:0000256" key="3">
    <source>
        <dbReference type="ARBA" id="ARBA00022679"/>
    </source>
</evidence>
<dbReference type="Pfam" id="PF00588">
    <property type="entry name" value="SpoU_methylase"/>
    <property type="match status" value="1"/>
</dbReference>
<dbReference type="InterPro" id="IPR029028">
    <property type="entry name" value="Alpha/beta_knot_MTases"/>
</dbReference>
<dbReference type="Proteomes" id="UP000230859">
    <property type="component" value="Unassembled WGS sequence"/>
</dbReference>
<dbReference type="GO" id="GO:0002128">
    <property type="term" value="P:tRNA nucleoside ribose methylation"/>
    <property type="evidence" value="ECO:0007669"/>
    <property type="project" value="TreeGrafter"/>
</dbReference>
<dbReference type="Gene3D" id="3.40.1280.10">
    <property type="match status" value="1"/>
</dbReference>
<evidence type="ECO:0000256" key="1">
    <source>
        <dbReference type="ARBA" id="ARBA00007228"/>
    </source>
</evidence>
<keyword evidence="2" id="KW-0489">Methyltransferase</keyword>
<gene>
    <name evidence="6" type="ORF">COV74_04330</name>
</gene>
<evidence type="ECO:0000256" key="4">
    <source>
        <dbReference type="ARBA" id="ARBA00022691"/>
    </source>
</evidence>
<evidence type="ECO:0000313" key="7">
    <source>
        <dbReference type="Proteomes" id="UP000230859"/>
    </source>
</evidence>
<dbReference type="PANTHER" id="PTHR42786:SF2">
    <property type="entry name" value="TRNA (CYTIDINE_URIDINE-2'-O-)-METHYLTRANSFERASE TRMJ"/>
    <property type="match status" value="1"/>
</dbReference>
<protein>
    <recommendedName>
        <fullName evidence="5">tRNA/rRNA methyltransferase SpoU type domain-containing protein</fullName>
    </recommendedName>
</protein>
<comment type="similarity">
    <text evidence="1">Belongs to the class IV-like SAM-binding methyltransferase superfamily. RNA methyltransferase TrmH family.</text>
</comment>
<dbReference type="PIRSF" id="PIRSF004808">
    <property type="entry name" value="LasT"/>
    <property type="match status" value="1"/>
</dbReference>
<reference evidence="6 7" key="1">
    <citation type="submission" date="2017-09" db="EMBL/GenBank/DDBJ databases">
        <title>Depth-based differentiation of microbial function through sediment-hosted aquifers and enrichment of novel symbionts in the deep terrestrial subsurface.</title>
        <authorList>
            <person name="Probst A.J."/>
            <person name="Ladd B."/>
            <person name="Jarett J.K."/>
            <person name="Geller-Mcgrath D.E."/>
            <person name="Sieber C.M."/>
            <person name="Emerson J.B."/>
            <person name="Anantharaman K."/>
            <person name="Thomas B.C."/>
            <person name="Malmstrom R."/>
            <person name="Stieglmeier M."/>
            <person name="Klingl A."/>
            <person name="Woyke T."/>
            <person name="Ryan C.M."/>
            <person name="Banfield J.F."/>
        </authorList>
    </citation>
    <scope>NUCLEOTIDE SEQUENCE [LARGE SCALE GENOMIC DNA]</scope>
    <source>
        <strain evidence="6">CG11_big_fil_rev_8_21_14_0_20_45_26</strain>
    </source>
</reference>
<dbReference type="EMBL" id="PCVY01000040">
    <property type="protein sequence ID" value="PIQ86611.1"/>
    <property type="molecule type" value="Genomic_DNA"/>
</dbReference>
<dbReference type="PANTHER" id="PTHR42786">
    <property type="entry name" value="TRNA/RRNA METHYLTRANSFERASE"/>
    <property type="match status" value="1"/>
</dbReference>
<organism evidence="6 7">
    <name type="scientific">Candidatus Abzuiibacterium crystallinum</name>
    <dbReference type="NCBI Taxonomy" id="1974748"/>
    <lineage>
        <taxon>Bacteria</taxon>
        <taxon>Pseudomonadati</taxon>
        <taxon>Candidatus Omnitrophota</taxon>
        <taxon>Candidatus Abzuiibacterium</taxon>
    </lineage>
</organism>
<name>A0A2H0LQI6_9BACT</name>
<sequence length="264" mass="29958">MELELNFMNPSDNFHIILARAENPANIGQIARVMKNFGFNRLSLVNCGPHQSQEAYTLGWHAKEILDEAEVSESLQGTIRGAALTVGFTRRQGRWRGEPRSIHHAIARICEVAHEQKVALIFGNEKNGLSNEELSFCHELVTIPTSETYSSLNLSHAVAVTLFAIVTHLGSLQFQSRKPERFYATPEEFDDLIRLFSVSLIQLGYGTSPRADLLRRTEVNIANFIRRAGLEKREYHMFKALLLRLINLKENGDNIDNITRCINR</sequence>
<keyword evidence="4" id="KW-0949">S-adenosyl-L-methionine</keyword>
<dbReference type="GO" id="GO:0003723">
    <property type="term" value="F:RNA binding"/>
    <property type="evidence" value="ECO:0007669"/>
    <property type="project" value="InterPro"/>
</dbReference>
<dbReference type="GO" id="GO:0005829">
    <property type="term" value="C:cytosol"/>
    <property type="evidence" value="ECO:0007669"/>
    <property type="project" value="TreeGrafter"/>
</dbReference>
<feature type="domain" description="tRNA/rRNA methyltransferase SpoU type" evidence="5">
    <location>
        <begin position="14"/>
        <end position="163"/>
    </location>
</feature>
<dbReference type="CDD" id="cd18093">
    <property type="entry name" value="SpoU-like_TrmJ"/>
    <property type="match status" value="1"/>
</dbReference>
<dbReference type="GO" id="GO:0008173">
    <property type="term" value="F:RNA methyltransferase activity"/>
    <property type="evidence" value="ECO:0007669"/>
    <property type="project" value="InterPro"/>
</dbReference>
<dbReference type="InterPro" id="IPR001537">
    <property type="entry name" value="SpoU_MeTrfase"/>
</dbReference>
<proteinExistence type="inferred from homology"/>
<accession>A0A2H0LQI6</accession>
<evidence type="ECO:0000259" key="5">
    <source>
        <dbReference type="Pfam" id="PF00588"/>
    </source>
</evidence>
<dbReference type="AlphaFoldDB" id="A0A2H0LQI6"/>
<dbReference type="InterPro" id="IPR004384">
    <property type="entry name" value="RNA_MeTrfase_TrmJ/LasT"/>
</dbReference>
<dbReference type="InterPro" id="IPR029026">
    <property type="entry name" value="tRNA_m1G_MTases_N"/>
</dbReference>